<sequence>MQKNETKLLEPWIKYYGYFFGFENLYILDNGSNENVVFEVLEKYKKAGVNVYYEYNKKEDFDKKGDIISDIIHGWDSNNEPYDYVIPIDCDEFVVLCEEKIEVSREKLNSYLDSLKGIQDAFIIKKLFLNIPDDAEFFTPAVVPKSMFARDTLGHLDHGFHHPKSSKSDGTHVTNLGYMHLHNKQFSEVLQAAKEKLIYYIDIEDKNNLKEYTGPGLHLVEYFFMTELEYKNKFINKASIFIPEFSFLLEVLGVSLYSVFGSHQKYKKTLPQTNKGMLVRYLDTNKISYDFIDFNEKEYISNHEDLKNAPIDPLIHFSEHGYKEFRKVNKIFSCSIKEFNEIYKENLPIEAEVINKNKHEILYFSKTHDTE</sequence>
<comment type="caution">
    <text evidence="1">The sequence shown here is derived from an EMBL/GenBank/DDBJ whole genome shotgun (WGS) entry which is preliminary data.</text>
</comment>
<dbReference type="Pfam" id="PF13704">
    <property type="entry name" value="Glyco_tranf_2_4"/>
    <property type="match status" value="1"/>
</dbReference>
<dbReference type="Proteomes" id="UP001156672">
    <property type="component" value="Unassembled WGS sequence"/>
</dbReference>
<reference evidence="2" key="1">
    <citation type="journal article" date="2019" name="Int. J. Syst. Evol. Microbiol.">
        <title>The Global Catalogue of Microorganisms (GCM) 10K type strain sequencing project: providing services to taxonomists for standard genome sequencing and annotation.</title>
        <authorList>
            <consortium name="The Broad Institute Genomics Platform"/>
            <consortium name="The Broad Institute Genome Sequencing Center for Infectious Disease"/>
            <person name="Wu L."/>
            <person name="Ma J."/>
        </authorList>
    </citation>
    <scope>NUCLEOTIDE SEQUENCE [LARGE SCALE GENOMIC DNA]</scope>
    <source>
        <strain evidence="2">NBRC 3250</strain>
    </source>
</reference>
<organism evidence="1 2">
    <name type="scientific">Gluconobacter albidus</name>
    <dbReference type="NCBI Taxonomy" id="318683"/>
    <lineage>
        <taxon>Bacteria</taxon>
        <taxon>Pseudomonadati</taxon>
        <taxon>Pseudomonadota</taxon>
        <taxon>Alphaproteobacteria</taxon>
        <taxon>Acetobacterales</taxon>
        <taxon>Acetobacteraceae</taxon>
        <taxon>Gluconobacter</taxon>
    </lineage>
</organism>
<dbReference type="EMBL" id="BSNW01000049">
    <property type="protein sequence ID" value="GLQ70035.1"/>
    <property type="molecule type" value="Genomic_DNA"/>
</dbReference>
<name>A0ABQ5X2K3_9PROT</name>
<gene>
    <name evidence="1" type="ORF">GCM10007866_24880</name>
</gene>
<evidence type="ECO:0000313" key="1">
    <source>
        <dbReference type="EMBL" id="GLQ70035.1"/>
    </source>
</evidence>
<proteinExistence type="predicted"/>
<evidence type="ECO:0008006" key="3">
    <source>
        <dbReference type="Google" id="ProtNLM"/>
    </source>
</evidence>
<keyword evidence="2" id="KW-1185">Reference proteome</keyword>
<accession>A0ABQ5X2K3</accession>
<protein>
    <recommendedName>
        <fullName evidence="3">Glycosyltransferase 2-like domain-containing protein</fullName>
    </recommendedName>
</protein>
<evidence type="ECO:0000313" key="2">
    <source>
        <dbReference type="Proteomes" id="UP001156672"/>
    </source>
</evidence>